<feature type="signal peptide" evidence="1">
    <location>
        <begin position="1"/>
        <end position="24"/>
    </location>
</feature>
<dbReference type="RefSeq" id="WP_121659091.1">
    <property type="nucleotide sequence ID" value="NZ_BMEK01000002.1"/>
</dbReference>
<protein>
    <recommendedName>
        <fullName evidence="4">Rieske domain-containing protein</fullName>
    </recommendedName>
</protein>
<evidence type="ECO:0000256" key="1">
    <source>
        <dbReference type="SAM" id="SignalP"/>
    </source>
</evidence>
<evidence type="ECO:0008006" key="4">
    <source>
        <dbReference type="Google" id="ProtNLM"/>
    </source>
</evidence>
<dbReference type="AlphaFoldDB" id="A0A3L7J0S1"/>
<feature type="chain" id="PRO_5038948924" description="Rieske domain-containing protein" evidence="1">
    <location>
        <begin position="25"/>
        <end position="140"/>
    </location>
</feature>
<organism evidence="2 3">
    <name type="scientific">Mycetocola zhadangensis</name>
    <dbReference type="NCBI Taxonomy" id="1164595"/>
    <lineage>
        <taxon>Bacteria</taxon>
        <taxon>Bacillati</taxon>
        <taxon>Actinomycetota</taxon>
        <taxon>Actinomycetes</taxon>
        <taxon>Micrococcales</taxon>
        <taxon>Microbacteriaceae</taxon>
        <taxon>Mycetocola</taxon>
    </lineage>
</organism>
<dbReference type="EMBL" id="RCWJ01000002">
    <property type="protein sequence ID" value="RLQ84047.1"/>
    <property type="molecule type" value="Genomic_DNA"/>
</dbReference>
<keyword evidence="1" id="KW-0732">Signal</keyword>
<dbReference type="Proteomes" id="UP000282460">
    <property type="component" value="Unassembled WGS sequence"/>
</dbReference>
<proteinExistence type="predicted"/>
<comment type="caution">
    <text evidence="2">The sequence shown here is derived from an EMBL/GenBank/DDBJ whole genome shotgun (WGS) entry which is preliminary data.</text>
</comment>
<evidence type="ECO:0000313" key="3">
    <source>
        <dbReference type="Proteomes" id="UP000282460"/>
    </source>
</evidence>
<gene>
    <name evidence="2" type="ORF">D9V28_07320</name>
</gene>
<evidence type="ECO:0000313" key="2">
    <source>
        <dbReference type="EMBL" id="RLQ84047.1"/>
    </source>
</evidence>
<accession>A0A3L7J0S1</accession>
<keyword evidence="3" id="KW-1185">Reference proteome</keyword>
<name>A0A3L7J0S1_9MICO</name>
<dbReference type="PROSITE" id="PS51257">
    <property type="entry name" value="PROKAR_LIPOPROTEIN"/>
    <property type="match status" value="1"/>
</dbReference>
<sequence length="140" mass="14791">MVWSKPWCIGVLTTVALLATGCTATTGPAYTELDRPQTNADLFREDYSKISESGSVRLVGELDGRSFYLALPKGDEIKDGICILVSGADVPDGAVGGCSGPNSASGYPFGKLKHAPSRIPDSAIQDGWVRISDNLIFLPS</sequence>
<reference evidence="2 3" key="1">
    <citation type="submission" date="2018-10" db="EMBL/GenBank/DDBJ databases">
        <authorList>
            <person name="Li J."/>
        </authorList>
    </citation>
    <scope>NUCLEOTIDE SEQUENCE [LARGE SCALE GENOMIC DNA]</scope>
    <source>
        <strain evidence="2 3">ZD1-4</strain>
    </source>
</reference>